<sequence length="41" mass="4552">MRPNFLVIVNHDVQSDAGERDATATSAAADADWQSRDHVRQ</sequence>
<evidence type="ECO:0000256" key="1">
    <source>
        <dbReference type="SAM" id="MobiDB-lite"/>
    </source>
</evidence>
<protein>
    <submittedName>
        <fullName evidence="2">Uncharacterized protein</fullName>
    </submittedName>
</protein>
<feature type="region of interest" description="Disordered" evidence="1">
    <location>
        <begin position="13"/>
        <end position="41"/>
    </location>
</feature>
<feature type="compositionally biased region" description="Basic and acidic residues" evidence="1">
    <location>
        <begin position="13"/>
        <end position="22"/>
    </location>
</feature>
<accession>A0A6J4IYI0</accession>
<dbReference type="EMBL" id="CADCTC010000162">
    <property type="protein sequence ID" value="CAA9263815.1"/>
    <property type="molecule type" value="Genomic_DNA"/>
</dbReference>
<proteinExistence type="predicted"/>
<reference evidence="2" key="1">
    <citation type="submission" date="2020-02" db="EMBL/GenBank/DDBJ databases">
        <authorList>
            <person name="Meier V. D."/>
        </authorList>
    </citation>
    <scope>NUCLEOTIDE SEQUENCE</scope>
    <source>
        <strain evidence="2">AVDCRST_MAG77</strain>
    </source>
</reference>
<name>A0A6J4IYI0_9CHLR</name>
<evidence type="ECO:0000313" key="2">
    <source>
        <dbReference type="EMBL" id="CAA9263815.1"/>
    </source>
</evidence>
<feature type="compositionally biased region" description="Low complexity" evidence="1">
    <location>
        <begin position="23"/>
        <end position="32"/>
    </location>
</feature>
<dbReference type="AlphaFoldDB" id="A0A6J4IYI0"/>
<organism evidence="2">
    <name type="scientific">uncultured Chloroflexota bacterium</name>
    <dbReference type="NCBI Taxonomy" id="166587"/>
    <lineage>
        <taxon>Bacteria</taxon>
        <taxon>Bacillati</taxon>
        <taxon>Chloroflexota</taxon>
        <taxon>environmental samples</taxon>
    </lineage>
</organism>
<gene>
    <name evidence="2" type="ORF">AVDCRST_MAG77-2735</name>
</gene>